<dbReference type="GO" id="GO:0003735">
    <property type="term" value="F:structural constituent of ribosome"/>
    <property type="evidence" value="ECO:0007669"/>
    <property type="project" value="InterPro"/>
</dbReference>
<dbReference type="Pfam" id="PF00467">
    <property type="entry name" value="KOW"/>
    <property type="match status" value="1"/>
</dbReference>
<evidence type="ECO:0000259" key="4">
    <source>
        <dbReference type="SMART" id="SM00739"/>
    </source>
</evidence>
<protein>
    <recommendedName>
        <fullName evidence="4">KOW domain-containing protein</fullName>
    </recommendedName>
</protein>
<dbReference type="InterPro" id="IPR005824">
    <property type="entry name" value="KOW"/>
</dbReference>
<gene>
    <name evidence="5" type="ORF">METZ01_LOCUS114519</name>
</gene>
<dbReference type="InterPro" id="IPR014722">
    <property type="entry name" value="Rib_uL2_dom2"/>
</dbReference>
<comment type="similarity">
    <text evidence="1">Belongs to the universal ribosomal protein uL24 family.</text>
</comment>
<dbReference type="HAMAP" id="MF_01326_B">
    <property type="entry name" value="Ribosomal_uL24_B"/>
    <property type="match status" value="1"/>
</dbReference>
<dbReference type="InterPro" id="IPR003256">
    <property type="entry name" value="Ribosomal_uL24"/>
</dbReference>
<dbReference type="Gene3D" id="2.30.30.30">
    <property type="match status" value="1"/>
</dbReference>
<proteinExistence type="inferred from homology"/>
<dbReference type="GO" id="GO:0006412">
    <property type="term" value="P:translation"/>
    <property type="evidence" value="ECO:0007669"/>
    <property type="project" value="InterPro"/>
</dbReference>
<reference evidence="5" key="1">
    <citation type="submission" date="2018-05" db="EMBL/GenBank/DDBJ databases">
        <authorList>
            <person name="Lanie J.A."/>
            <person name="Ng W.-L."/>
            <person name="Kazmierczak K.M."/>
            <person name="Andrzejewski T.M."/>
            <person name="Davidsen T.M."/>
            <person name="Wayne K.J."/>
            <person name="Tettelin H."/>
            <person name="Glass J.I."/>
            <person name="Rusch D."/>
            <person name="Podicherti R."/>
            <person name="Tsui H.-C.T."/>
            <person name="Winkler M.E."/>
        </authorList>
    </citation>
    <scope>NUCLEOTIDE SEQUENCE</scope>
</reference>
<dbReference type="AlphaFoldDB" id="A0A381XA75"/>
<dbReference type="PANTHER" id="PTHR12903">
    <property type="entry name" value="MITOCHONDRIAL RIBOSOMAL PROTEIN L24"/>
    <property type="match status" value="1"/>
</dbReference>
<dbReference type="NCBIfam" id="TIGR01079">
    <property type="entry name" value="rplX_bact"/>
    <property type="match status" value="1"/>
</dbReference>
<keyword evidence="2" id="KW-0689">Ribosomal protein</keyword>
<evidence type="ECO:0000256" key="3">
    <source>
        <dbReference type="ARBA" id="ARBA00023274"/>
    </source>
</evidence>
<accession>A0A381XA75</accession>
<name>A0A381XA75_9ZZZZ</name>
<feature type="domain" description="KOW" evidence="4">
    <location>
        <begin position="3"/>
        <end position="30"/>
    </location>
</feature>
<evidence type="ECO:0000256" key="2">
    <source>
        <dbReference type="ARBA" id="ARBA00022980"/>
    </source>
</evidence>
<dbReference type="SMART" id="SM00739">
    <property type="entry name" value="KOW"/>
    <property type="match status" value="1"/>
</dbReference>
<dbReference type="InterPro" id="IPR008991">
    <property type="entry name" value="Translation_prot_SH3-like_sf"/>
</dbReference>
<dbReference type="GO" id="GO:0005840">
    <property type="term" value="C:ribosome"/>
    <property type="evidence" value="ECO:0007669"/>
    <property type="project" value="UniProtKB-KW"/>
</dbReference>
<dbReference type="SUPFAM" id="SSF50104">
    <property type="entry name" value="Translation proteins SH3-like domain"/>
    <property type="match status" value="1"/>
</dbReference>
<sequence>MKKIRKGDKVIMISGKDKGRQGTVSSLLSDGKCYVSGIKMVKRHTKPNPQAGIQGGIVEKESPVDLSNIAIFNPSSKKQDKVSIKVLEDGKKIRTFKSSGKEIK</sequence>
<dbReference type="InterPro" id="IPR041988">
    <property type="entry name" value="Ribosomal_uL24_KOW"/>
</dbReference>
<evidence type="ECO:0000313" key="5">
    <source>
        <dbReference type="EMBL" id="SVA61665.1"/>
    </source>
</evidence>
<evidence type="ECO:0000256" key="1">
    <source>
        <dbReference type="ARBA" id="ARBA00010618"/>
    </source>
</evidence>
<dbReference type="InterPro" id="IPR057264">
    <property type="entry name" value="Ribosomal_uL24_C"/>
</dbReference>
<dbReference type="CDD" id="cd06089">
    <property type="entry name" value="KOW_RPL26"/>
    <property type="match status" value="1"/>
</dbReference>
<dbReference type="EMBL" id="UINC01014466">
    <property type="protein sequence ID" value="SVA61665.1"/>
    <property type="molecule type" value="Genomic_DNA"/>
</dbReference>
<dbReference type="GO" id="GO:1990904">
    <property type="term" value="C:ribonucleoprotein complex"/>
    <property type="evidence" value="ECO:0007669"/>
    <property type="project" value="UniProtKB-KW"/>
</dbReference>
<dbReference type="GO" id="GO:0003723">
    <property type="term" value="F:RNA binding"/>
    <property type="evidence" value="ECO:0007669"/>
    <property type="project" value="InterPro"/>
</dbReference>
<keyword evidence="3" id="KW-0687">Ribonucleoprotein</keyword>
<dbReference type="Pfam" id="PF17136">
    <property type="entry name" value="ribosomal_L24"/>
    <property type="match status" value="1"/>
</dbReference>
<organism evidence="5">
    <name type="scientific">marine metagenome</name>
    <dbReference type="NCBI Taxonomy" id="408172"/>
    <lineage>
        <taxon>unclassified sequences</taxon>
        <taxon>metagenomes</taxon>
        <taxon>ecological metagenomes</taxon>
    </lineage>
</organism>